<keyword evidence="2" id="KW-1185">Reference proteome</keyword>
<dbReference type="OrthoDB" id="8756565at2"/>
<reference evidence="1 2" key="1">
    <citation type="submission" date="2018-03" db="EMBL/GenBank/DDBJ databases">
        <title>Rhodobacter veldkampii.</title>
        <authorList>
            <person name="Meyer T.E."/>
            <person name="Miller S."/>
            <person name="Lodha T."/>
            <person name="Gandham S."/>
            <person name="Chintalapati S."/>
            <person name="Chintalapati V.R."/>
        </authorList>
    </citation>
    <scope>NUCLEOTIDE SEQUENCE [LARGE SCALE GENOMIC DNA]</scope>
    <source>
        <strain evidence="1 2">DSM 11550</strain>
    </source>
</reference>
<evidence type="ECO:0000313" key="2">
    <source>
        <dbReference type="Proteomes" id="UP000241899"/>
    </source>
</evidence>
<evidence type="ECO:0000313" key="1">
    <source>
        <dbReference type="EMBL" id="PTE14427.1"/>
    </source>
</evidence>
<sequence length="241" mass="27839">MSYRPIYEEDEFYCNQLHFSIPNDDGKKVFYTYIRKNACSAFKLLMRQRSNASGPRGEFEFRVDPNTDSWDHSLFIYRDPFDRTVSTYFNKFVDRKGNEDIFSNFSIITSRDPVTASFRDFVNYLTSASFSKLDPHVWPQKSHLADITYTDPVPMGTVHSWFARTLPSLASTFERPINPSSISTAHTLDNLCDIPANQLAGWQSPVGRSSFRVLKHLIMDIYSVYVEMVARIERARAAAIR</sequence>
<dbReference type="AlphaFoldDB" id="A0A2T4J9C2"/>
<dbReference type="GO" id="GO:0016020">
    <property type="term" value="C:membrane"/>
    <property type="evidence" value="ECO:0007669"/>
    <property type="project" value="InterPro"/>
</dbReference>
<organism evidence="1 2">
    <name type="scientific">Phaeovulum veldkampii DSM 11550</name>
    <dbReference type="NCBI Taxonomy" id="1185920"/>
    <lineage>
        <taxon>Bacteria</taxon>
        <taxon>Pseudomonadati</taxon>
        <taxon>Pseudomonadota</taxon>
        <taxon>Alphaproteobacteria</taxon>
        <taxon>Rhodobacterales</taxon>
        <taxon>Paracoccaceae</taxon>
        <taxon>Phaeovulum</taxon>
    </lineage>
</organism>
<dbReference type="InterPro" id="IPR005331">
    <property type="entry name" value="Sulfotransferase"/>
</dbReference>
<proteinExistence type="predicted"/>
<dbReference type="Pfam" id="PF03567">
    <property type="entry name" value="Sulfotransfer_2"/>
    <property type="match status" value="1"/>
</dbReference>
<dbReference type="GO" id="GO:0008146">
    <property type="term" value="F:sulfotransferase activity"/>
    <property type="evidence" value="ECO:0007669"/>
    <property type="project" value="InterPro"/>
</dbReference>
<accession>A0A2T4J9C2</accession>
<dbReference type="EMBL" id="PZKF01000059">
    <property type="protein sequence ID" value="PTE14427.1"/>
    <property type="molecule type" value="Genomic_DNA"/>
</dbReference>
<dbReference type="RefSeq" id="WP_107326121.1">
    <property type="nucleotide sequence ID" value="NZ_NHSP01000024.1"/>
</dbReference>
<comment type="caution">
    <text evidence="1">The sequence shown here is derived from an EMBL/GenBank/DDBJ whole genome shotgun (WGS) entry which is preliminary data.</text>
</comment>
<gene>
    <name evidence="1" type="ORF">C5F46_14895</name>
</gene>
<evidence type="ECO:0008006" key="3">
    <source>
        <dbReference type="Google" id="ProtNLM"/>
    </source>
</evidence>
<name>A0A2T4J9C2_9RHOB</name>
<protein>
    <recommendedName>
        <fullName evidence="3">Sulfotransferase family protein</fullName>
    </recommendedName>
</protein>
<dbReference type="Proteomes" id="UP000241899">
    <property type="component" value="Unassembled WGS sequence"/>
</dbReference>